<dbReference type="Proteomes" id="UP000248161">
    <property type="component" value="Unassembled WGS sequence"/>
</dbReference>
<dbReference type="EMBL" id="PSPG01000005">
    <property type="protein sequence ID" value="PXF21786.1"/>
    <property type="molecule type" value="Genomic_DNA"/>
</dbReference>
<gene>
    <name evidence="2" type="ORF">CXX69_03020</name>
</gene>
<keyword evidence="1" id="KW-0812">Transmembrane</keyword>
<feature type="transmembrane region" description="Helical" evidence="1">
    <location>
        <begin position="248"/>
        <end position="268"/>
    </location>
</feature>
<dbReference type="AlphaFoldDB" id="A0A2V3HSB0"/>
<proteinExistence type="predicted"/>
<evidence type="ECO:0000313" key="3">
    <source>
        <dbReference type="Proteomes" id="UP000248161"/>
    </source>
</evidence>
<protein>
    <submittedName>
        <fullName evidence="2">Uncharacterized protein</fullName>
    </submittedName>
</protein>
<keyword evidence="1" id="KW-1133">Transmembrane helix</keyword>
<evidence type="ECO:0000313" key="2">
    <source>
        <dbReference type="EMBL" id="PXF21786.1"/>
    </source>
</evidence>
<keyword evidence="1" id="KW-0472">Membrane</keyword>
<name>A0A2V3HSB0_9ARCH</name>
<reference evidence="2 3" key="1">
    <citation type="journal article" date="2015" name="Nat. Commun.">
        <title>Genomic and transcriptomic evidence for scavenging of diverse organic compounds by widespread deep-sea archaea.</title>
        <authorList>
            <person name="Li M."/>
            <person name="Baker B.J."/>
            <person name="Anantharaman K."/>
            <person name="Jain S."/>
            <person name="Breier J.A."/>
            <person name="Dick G.J."/>
        </authorList>
    </citation>
    <scope>NUCLEOTIDE SEQUENCE [LARGE SCALE GENOMIC DNA]</scope>
    <source>
        <strain evidence="2">Cayman_51_deep</strain>
    </source>
</reference>
<accession>A0A2V3HSB0</accession>
<comment type="caution">
    <text evidence="2">The sequence shown here is derived from an EMBL/GenBank/DDBJ whole genome shotgun (WGS) entry which is preliminary data.</text>
</comment>
<organism evidence="2 3">
    <name type="scientific">Candidatus Thalassarchaeum betae</name>
    <dbReference type="NCBI Taxonomy" id="2599289"/>
    <lineage>
        <taxon>Archaea</taxon>
        <taxon>Methanobacteriati</taxon>
        <taxon>Thermoplasmatota</taxon>
        <taxon>Candidatus Poseidoniia</taxon>
        <taxon>Candidatus Poseidoniales</taxon>
        <taxon>Candidatus Thalassarchaeaceae</taxon>
        <taxon>Candidatus Thalassarchaeum</taxon>
    </lineage>
</organism>
<evidence type="ECO:0000256" key="1">
    <source>
        <dbReference type="SAM" id="Phobius"/>
    </source>
</evidence>
<sequence>MRNSPRKLIAALINLCLLLPTVAVFTAVIAAPIASAEATCDVPASNIPGIDRYFDEHSVEDGGIWWWHEGGGNDLRSLDVDFSTEMTIQNDSANAVSMELVPGYQYTFCIYLSPDQDSPPNMGAIGDVYLMTESNWNRYATSYNDREWTELEEDLENVPVEWRDLFVWLPFRDVHAYESVSSEVFSVAIDSSGSLWSSVDWFESGDEKYYLVVDGWDNDRSTDRGAAGGTMNVEILVDVEERTTLPNFIAYILIAALPLACIIAPMVIHSRYMSTGISEEDGDLRQVPYLEDESDERDGED</sequence>